<dbReference type="InterPro" id="IPR018490">
    <property type="entry name" value="cNMP-bd_dom_sf"/>
</dbReference>
<dbReference type="EMBL" id="FPBH01000045">
    <property type="protein sequence ID" value="SFU25993.1"/>
    <property type="molecule type" value="Genomic_DNA"/>
</dbReference>
<evidence type="ECO:0000256" key="1">
    <source>
        <dbReference type="ARBA" id="ARBA00023015"/>
    </source>
</evidence>
<proteinExistence type="predicted"/>
<dbReference type="RefSeq" id="WP_093646246.1">
    <property type="nucleotide sequence ID" value="NZ_FPBH01000045.1"/>
</dbReference>
<dbReference type="Gene3D" id="1.10.10.10">
    <property type="entry name" value="Winged helix-like DNA-binding domain superfamily/Winged helix DNA-binding domain"/>
    <property type="match status" value="1"/>
</dbReference>
<dbReference type="SUPFAM" id="SSF51206">
    <property type="entry name" value="cAMP-binding domain-like"/>
    <property type="match status" value="1"/>
</dbReference>
<reference evidence="5 6" key="1">
    <citation type="submission" date="2016-10" db="EMBL/GenBank/DDBJ databases">
        <authorList>
            <person name="de Groot N.N."/>
        </authorList>
    </citation>
    <scope>NUCLEOTIDE SEQUENCE [LARGE SCALE GENOMIC DNA]</scope>
    <source>
        <strain evidence="5 6">LMG 27731</strain>
    </source>
</reference>
<dbReference type="CDD" id="cd00038">
    <property type="entry name" value="CAP_ED"/>
    <property type="match status" value="1"/>
</dbReference>
<dbReference type="GO" id="GO:0003700">
    <property type="term" value="F:DNA-binding transcription factor activity"/>
    <property type="evidence" value="ECO:0007669"/>
    <property type="project" value="TreeGrafter"/>
</dbReference>
<keyword evidence="2" id="KW-0238">DNA-binding</keyword>
<evidence type="ECO:0000256" key="2">
    <source>
        <dbReference type="ARBA" id="ARBA00023125"/>
    </source>
</evidence>
<keyword evidence="1" id="KW-0805">Transcription regulation</keyword>
<dbReference type="GO" id="GO:0016301">
    <property type="term" value="F:kinase activity"/>
    <property type="evidence" value="ECO:0007669"/>
    <property type="project" value="UniProtKB-KW"/>
</dbReference>
<dbReference type="PROSITE" id="PS50042">
    <property type="entry name" value="CNMP_BINDING_3"/>
    <property type="match status" value="1"/>
</dbReference>
<accession>A0A1I7EQ20</accession>
<dbReference type="Proteomes" id="UP000198844">
    <property type="component" value="Unassembled WGS sequence"/>
</dbReference>
<dbReference type="Pfam" id="PF13545">
    <property type="entry name" value="HTH_Crp_2"/>
    <property type="match status" value="1"/>
</dbReference>
<dbReference type="PANTHER" id="PTHR24567">
    <property type="entry name" value="CRP FAMILY TRANSCRIPTIONAL REGULATORY PROTEIN"/>
    <property type="match status" value="1"/>
</dbReference>
<dbReference type="InterPro" id="IPR036388">
    <property type="entry name" value="WH-like_DNA-bd_sf"/>
</dbReference>
<gene>
    <name evidence="5" type="ORF">SAMN05192563_104516</name>
</gene>
<feature type="domain" description="Cyclic nucleotide-binding" evidence="4">
    <location>
        <begin position="12"/>
        <end position="98"/>
    </location>
</feature>
<dbReference type="InterPro" id="IPR036390">
    <property type="entry name" value="WH_DNA-bd_sf"/>
</dbReference>
<evidence type="ECO:0000256" key="3">
    <source>
        <dbReference type="ARBA" id="ARBA00023163"/>
    </source>
</evidence>
<dbReference type="Gene3D" id="2.60.120.10">
    <property type="entry name" value="Jelly Rolls"/>
    <property type="match status" value="1"/>
</dbReference>
<organism evidence="5 6">
    <name type="scientific">Paraburkholderia aspalathi</name>
    <dbReference type="NCBI Taxonomy" id="1324617"/>
    <lineage>
        <taxon>Bacteria</taxon>
        <taxon>Pseudomonadati</taxon>
        <taxon>Pseudomonadota</taxon>
        <taxon>Betaproteobacteria</taxon>
        <taxon>Burkholderiales</taxon>
        <taxon>Burkholderiaceae</taxon>
        <taxon>Paraburkholderia</taxon>
    </lineage>
</organism>
<dbReference type="InterPro" id="IPR050397">
    <property type="entry name" value="Env_Response_Regulators"/>
</dbReference>
<dbReference type="GO" id="GO:0005829">
    <property type="term" value="C:cytosol"/>
    <property type="evidence" value="ECO:0007669"/>
    <property type="project" value="TreeGrafter"/>
</dbReference>
<name>A0A1I7EQ20_9BURK</name>
<keyword evidence="5" id="KW-0418">Kinase</keyword>
<dbReference type="SUPFAM" id="SSF46785">
    <property type="entry name" value="Winged helix' DNA-binding domain"/>
    <property type="match status" value="1"/>
</dbReference>
<dbReference type="InterPro" id="IPR014710">
    <property type="entry name" value="RmlC-like_jellyroll"/>
</dbReference>
<dbReference type="OrthoDB" id="8969464at2"/>
<protein>
    <submittedName>
        <fullName evidence="5">cAMP-binding domain of CRP or a regulatory subunit of cAMP-dependent protein kinases</fullName>
    </submittedName>
</protein>
<dbReference type="InterPro" id="IPR012318">
    <property type="entry name" value="HTH_CRP"/>
</dbReference>
<evidence type="ECO:0000259" key="4">
    <source>
        <dbReference type="PROSITE" id="PS50042"/>
    </source>
</evidence>
<evidence type="ECO:0000313" key="6">
    <source>
        <dbReference type="Proteomes" id="UP000198844"/>
    </source>
</evidence>
<dbReference type="InterPro" id="IPR000595">
    <property type="entry name" value="cNMP-bd_dom"/>
</dbReference>
<keyword evidence="5" id="KW-0808">Transferase</keyword>
<dbReference type="GO" id="GO:0003677">
    <property type="term" value="F:DNA binding"/>
    <property type="evidence" value="ECO:0007669"/>
    <property type="project" value="UniProtKB-KW"/>
</dbReference>
<dbReference type="AlphaFoldDB" id="A0A1I7EQ20"/>
<sequence>MENDLHGTENRLLGLLPRMEFTRLKTRLERVEMAPGLIVYRTGEHLDYVYFPTTSIISLRQATPDGESADIAVVGNDGVVGTELFMGDEEATNTAVVRKPGAAYRLSASVLMEEFRQAGVMQRLLLRYTLALFAQIAQTVVCNEYHSTDQRLSRWLLLGIDRLPPNEPKVASELLADVLCARGASMSKALAQLQGDEVIRKGDGYIEVLDRAWLEDHACECYGVVKREYDRLLADSTEA</sequence>
<dbReference type="PANTHER" id="PTHR24567:SF74">
    <property type="entry name" value="HTH-TYPE TRANSCRIPTIONAL REGULATOR ARCR"/>
    <property type="match status" value="1"/>
</dbReference>
<keyword evidence="3" id="KW-0804">Transcription</keyword>
<evidence type="ECO:0000313" key="5">
    <source>
        <dbReference type="EMBL" id="SFU25993.1"/>
    </source>
</evidence>
<dbReference type="Pfam" id="PF00027">
    <property type="entry name" value="cNMP_binding"/>
    <property type="match status" value="1"/>
</dbReference>